<protein>
    <recommendedName>
        <fullName evidence="1">Transcription regulator AsnC/Lrp ligand binding domain-containing protein</fullName>
    </recommendedName>
</protein>
<organism evidence="2 3">
    <name type="scientific">Kitasatospora atroaurantiaca</name>
    <dbReference type="NCBI Taxonomy" id="285545"/>
    <lineage>
        <taxon>Bacteria</taxon>
        <taxon>Bacillati</taxon>
        <taxon>Actinomycetota</taxon>
        <taxon>Actinomycetes</taxon>
        <taxon>Kitasatosporales</taxon>
        <taxon>Streptomycetaceae</taxon>
        <taxon>Kitasatospora</taxon>
    </lineage>
</organism>
<evidence type="ECO:0000313" key="3">
    <source>
        <dbReference type="Proteomes" id="UP000318416"/>
    </source>
</evidence>
<sequence>MVTAHRAPARPDEVDLRLLRAVRAEVDPRALGRPLQALARVTQGPVPLDFEQLAARIPAVQSGLALAGEADLELQLACVDQDELQAVVAELRRSGAARVRIELVLRRLVPAAARTPVVPLARSAAS</sequence>
<evidence type="ECO:0000313" key="2">
    <source>
        <dbReference type="EMBL" id="TWE15918.1"/>
    </source>
</evidence>
<gene>
    <name evidence="2" type="ORF">FB465_0870</name>
</gene>
<dbReference type="InterPro" id="IPR019887">
    <property type="entry name" value="Tscrpt_reg_AsnC/Lrp_C"/>
</dbReference>
<evidence type="ECO:0000259" key="1">
    <source>
        <dbReference type="Pfam" id="PF01037"/>
    </source>
</evidence>
<dbReference type="Proteomes" id="UP000318416">
    <property type="component" value="Unassembled WGS sequence"/>
</dbReference>
<dbReference type="Gene3D" id="3.30.70.920">
    <property type="match status" value="1"/>
</dbReference>
<proteinExistence type="predicted"/>
<accession>A0A561EJY0</accession>
<dbReference type="AlphaFoldDB" id="A0A561EJY0"/>
<dbReference type="EMBL" id="VIVR01000001">
    <property type="protein sequence ID" value="TWE15918.1"/>
    <property type="molecule type" value="Genomic_DNA"/>
</dbReference>
<dbReference type="Pfam" id="PF01037">
    <property type="entry name" value="AsnC_trans_reg"/>
    <property type="match status" value="1"/>
</dbReference>
<feature type="domain" description="Transcription regulator AsnC/Lrp ligand binding" evidence="1">
    <location>
        <begin position="48"/>
        <end position="106"/>
    </location>
</feature>
<name>A0A561EJY0_9ACTN</name>
<dbReference type="OrthoDB" id="4269962at2"/>
<comment type="caution">
    <text evidence="2">The sequence shown here is derived from an EMBL/GenBank/DDBJ whole genome shotgun (WGS) entry which is preliminary data.</text>
</comment>
<dbReference type="RefSeq" id="WP_145787711.1">
    <property type="nucleotide sequence ID" value="NZ_BAAABR010000026.1"/>
</dbReference>
<keyword evidence="3" id="KW-1185">Reference proteome</keyword>
<reference evidence="2 3" key="1">
    <citation type="submission" date="2019-06" db="EMBL/GenBank/DDBJ databases">
        <title>Sequencing the genomes of 1000 actinobacteria strains.</title>
        <authorList>
            <person name="Klenk H.-P."/>
        </authorList>
    </citation>
    <scope>NUCLEOTIDE SEQUENCE [LARGE SCALE GENOMIC DNA]</scope>
    <source>
        <strain evidence="2 3">DSM 41649</strain>
    </source>
</reference>